<evidence type="ECO:0000256" key="5">
    <source>
        <dbReference type="SAM" id="MobiDB-lite"/>
    </source>
</evidence>
<dbReference type="InterPro" id="IPR017304">
    <property type="entry name" value="NCK"/>
</dbReference>
<dbReference type="Gene3D" id="3.30.505.10">
    <property type="entry name" value="SH2 domain"/>
    <property type="match status" value="1"/>
</dbReference>
<evidence type="ECO:0000313" key="8">
    <source>
        <dbReference type="Proteomes" id="UP000694941"/>
    </source>
</evidence>
<reference evidence="9" key="1">
    <citation type="submission" date="2025-08" db="UniProtKB">
        <authorList>
            <consortium name="RefSeq"/>
        </authorList>
    </citation>
    <scope>IDENTIFICATION</scope>
    <source>
        <tissue evidence="9">Muscle</tissue>
    </source>
</reference>
<evidence type="ECO:0000256" key="4">
    <source>
        <dbReference type="PROSITE-ProRule" id="PRU00192"/>
    </source>
</evidence>
<dbReference type="Pfam" id="PF00018">
    <property type="entry name" value="SH3_1"/>
    <property type="match status" value="3"/>
</dbReference>
<dbReference type="Pfam" id="PF00017">
    <property type="entry name" value="SH2"/>
    <property type="match status" value="1"/>
</dbReference>
<dbReference type="PANTHER" id="PTHR19969">
    <property type="entry name" value="SH2-SH3 ADAPTOR PROTEIN-RELATED"/>
    <property type="match status" value="1"/>
</dbReference>
<dbReference type="CDD" id="cd11767">
    <property type="entry name" value="SH3_Nck_3"/>
    <property type="match status" value="1"/>
</dbReference>
<dbReference type="SUPFAM" id="SSF55550">
    <property type="entry name" value="SH2 domain"/>
    <property type="match status" value="1"/>
</dbReference>
<evidence type="ECO:0000313" key="9">
    <source>
        <dbReference type="RefSeq" id="XP_022242564.1"/>
    </source>
</evidence>
<keyword evidence="2 3" id="KW-0727">SH2 domain</keyword>
<dbReference type="PROSITE" id="PS50001">
    <property type="entry name" value="SH2"/>
    <property type="match status" value="1"/>
</dbReference>
<dbReference type="InterPro" id="IPR001452">
    <property type="entry name" value="SH3_domain"/>
</dbReference>
<evidence type="ECO:0000256" key="1">
    <source>
        <dbReference type="ARBA" id="ARBA00022443"/>
    </source>
</evidence>
<dbReference type="InterPro" id="IPR036860">
    <property type="entry name" value="SH2_dom_sf"/>
</dbReference>
<name>A0ABM1SG09_LIMPO</name>
<feature type="domain" description="SH2" evidence="6">
    <location>
        <begin position="337"/>
        <end position="431"/>
    </location>
</feature>
<dbReference type="SMART" id="SM00326">
    <property type="entry name" value="SH3"/>
    <property type="match status" value="3"/>
</dbReference>
<dbReference type="PROSITE" id="PS50002">
    <property type="entry name" value="SH3"/>
    <property type="match status" value="3"/>
</dbReference>
<keyword evidence="8" id="KW-1185">Reference proteome</keyword>
<feature type="domain" description="SH3" evidence="7">
    <location>
        <begin position="13"/>
        <end position="72"/>
    </location>
</feature>
<dbReference type="Proteomes" id="UP000694941">
    <property type="component" value="Unplaced"/>
</dbReference>
<dbReference type="SMART" id="SM00252">
    <property type="entry name" value="SH2"/>
    <property type="match status" value="1"/>
</dbReference>
<dbReference type="PRINTS" id="PR00401">
    <property type="entry name" value="SH2DOMAIN"/>
</dbReference>
<dbReference type="GeneID" id="106460194"/>
<dbReference type="InterPro" id="IPR036028">
    <property type="entry name" value="SH3-like_dom_sf"/>
</dbReference>
<feature type="domain" description="SH3" evidence="7">
    <location>
        <begin position="118"/>
        <end position="177"/>
    </location>
</feature>
<sequence>MSNSKLCKEGKSIEEVYVIAKYDYTAQGSQELDIKKGERLLLLDDSKHWWKVCNSKNQFGFVPSNYVKREKPSIFDSIRKKVRRRSESKTSPTDSPVAASDDSSISSAHDLPSRTKVTTHIIAVAKYNYTARQSDEISLVKGTRILVLEKSSDGWWKGEFNGAIGWFPSNYIFEEGDDKNGVNKCPQVSFGNGASVLKEGECLDIVTALYSYTAQNKEELSFQKDENLEVIEKPVNDPGWWKARNQNGEIGLVPKTYVQVILPPPIGEGTLDSIGSASSLGWRCGAIEGASADVTQLQTEMTNKGVMAWEASPMVQAKNRGPLPTPVMRQDLLGRPWYFGSISRNHCDQMLNNTAQDGDFLIRDSETNVGDFSVSVKSPIRNKHFRVHVENGIYCIGQRRFNGLDELVEHYKRVPIYTSPQGEKLYLVKPFPKL</sequence>
<dbReference type="CDD" id="cd11766">
    <property type="entry name" value="SH3_Nck_2"/>
    <property type="match status" value="1"/>
</dbReference>
<protein>
    <submittedName>
        <fullName evidence="9">Cytoplasmic protein NCK1-like</fullName>
    </submittedName>
</protein>
<evidence type="ECO:0000259" key="7">
    <source>
        <dbReference type="PROSITE" id="PS50002"/>
    </source>
</evidence>
<dbReference type="Gene3D" id="2.30.30.40">
    <property type="entry name" value="SH3 Domains"/>
    <property type="match status" value="3"/>
</dbReference>
<accession>A0ABM1SG09</accession>
<evidence type="ECO:0000256" key="2">
    <source>
        <dbReference type="ARBA" id="ARBA00022999"/>
    </source>
</evidence>
<keyword evidence="1 4" id="KW-0728">SH3 domain</keyword>
<feature type="region of interest" description="Disordered" evidence="5">
    <location>
        <begin position="81"/>
        <end position="110"/>
    </location>
</feature>
<dbReference type="RefSeq" id="XP_022242564.1">
    <property type="nucleotide sequence ID" value="XM_022386856.1"/>
</dbReference>
<organism evidence="8 9">
    <name type="scientific">Limulus polyphemus</name>
    <name type="common">Atlantic horseshoe crab</name>
    <dbReference type="NCBI Taxonomy" id="6850"/>
    <lineage>
        <taxon>Eukaryota</taxon>
        <taxon>Metazoa</taxon>
        <taxon>Ecdysozoa</taxon>
        <taxon>Arthropoda</taxon>
        <taxon>Chelicerata</taxon>
        <taxon>Merostomata</taxon>
        <taxon>Xiphosura</taxon>
        <taxon>Limulidae</taxon>
        <taxon>Limulus</taxon>
    </lineage>
</organism>
<proteinExistence type="predicted"/>
<feature type="domain" description="SH3" evidence="7">
    <location>
        <begin position="201"/>
        <end position="263"/>
    </location>
</feature>
<feature type="compositionally biased region" description="Low complexity" evidence="5">
    <location>
        <begin position="91"/>
        <end position="108"/>
    </location>
</feature>
<dbReference type="PIRSF" id="PIRSF037874">
    <property type="entry name" value="Cytoplasmic_NCK"/>
    <property type="match status" value="1"/>
</dbReference>
<dbReference type="CDD" id="cd11765">
    <property type="entry name" value="SH3_Nck_1"/>
    <property type="match status" value="1"/>
</dbReference>
<dbReference type="SUPFAM" id="SSF50044">
    <property type="entry name" value="SH3-domain"/>
    <property type="match status" value="3"/>
</dbReference>
<dbReference type="PRINTS" id="PR00452">
    <property type="entry name" value="SH3DOMAIN"/>
</dbReference>
<dbReference type="PRINTS" id="PR00499">
    <property type="entry name" value="P67PHOX"/>
</dbReference>
<dbReference type="PANTHER" id="PTHR19969:SF14">
    <property type="entry name" value="DREADLOCKS, ISOFORM B"/>
    <property type="match status" value="1"/>
</dbReference>
<evidence type="ECO:0000256" key="3">
    <source>
        <dbReference type="PROSITE-ProRule" id="PRU00191"/>
    </source>
</evidence>
<dbReference type="InterPro" id="IPR051184">
    <property type="entry name" value="Tyrosine-phos_adapter"/>
</dbReference>
<gene>
    <name evidence="9" type="primary">LOC106460194</name>
</gene>
<evidence type="ECO:0000259" key="6">
    <source>
        <dbReference type="PROSITE" id="PS50001"/>
    </source>
</evidence>
<dbReference type="InterPro" id="IPR000980">
    <property type="entry name" value="SH2"/>
</dbReference>